<evidence type="ECO:0000256" key="1">
    <source>
        <dbReference type="SAM" id="MobiDB-lite"/>
    </source>
</evidence>
<feature type="compositionally biased region" description="Basic and acidic residues" evidence="1">
    <location>
        <begin position="11"/>
        <end position="23"/>
    </location>
</feature>
<gene>
    <name evidence="2" type="ORF">EJ03DRAFT_193977</name>
</gene>
<feature type="region of interest" description="Disordered" evidence="1">
    <location>
        <begin position="42"/>
        <end position="123"/>
    </location>
</feature>
<feature type="compositionally biased region" description="Basic and acidic residues" evidence="1">
    <location>
        <begin position="852"/>
        <end position="862"/>
    </location>
</feature>
<feature type="compositionally biased region" description="Polar residues" evidence="1">
    <location>
        <begin position="47"/>
        <end position="63"/>
    </location>
</feature>
<dbReference type="Proteomes" id="UP000799436">
    <property type="component" value="Unassembled WGS sequence"/>
</dbReference>
<feature type="region of interest" description="Disordered" evidence="1">
    <location>
        <begin position="1"/>
        <end position="29"/>
    </location>
</feature>
<accession>A0A6G1L042</accession>
<sequence>MPPSKMPTSHTHGDDNNHAKSDDCGTGVAHIHYCSTGVSMRPRQIDVRSSSQQQVPTRQSGLKQPNAELPPRGPSTASSTLKTSSLRPELSIHPSRRERRTGSSPRKDVLRQQSSALGGQATASTSIGLITHGTAHPRETFDVPESIKEQHRAFHQQVRSPLIPAGSIAANPCPMRRSRGRDRINASFYANRRSGQERFDFSTSRTIFPEEAVSLASATCSQGYSGRIPSTHRHQRDLPPHLAERSVANVNELEPLQNAMLRRTTHHDSLELQSVRPATASGMSSEEFREIASSINKRLLNYIELLQPRSLTDLTTRVVSSNRRIGHVLDNEHASVHGEIGEDHCIDDEYRDDGPEVFESAVEQQPESCSGDEEQYATSLESQPDAHKRSTPSCLPPTNKTHELRRKTLLPSPMVPANGMPTPPQSASASALSSARQSQLPPSAPGKHASISTEPRLNAARPDSPTLAGGALPGAVSADSHARQAVGKAASVASETRTARLENVYAGSTTGVVEAAIKANEVPRYSRYRPRTLPHGLENTPRVPSSPARSRHVRNFSLPLQPTGPIQWQRHHSLQPRITHYDSCCELPSCYHKRMSWLLLLSCFKERMAEIWQIFREIEAVIIAQMPSRAGTERAQILLELNSAAHVLLNQAQEVERECRVVKHGVAMPAQSTARAIEAMEKLIFDGLMHSLQALETTAKRAETILMTIEPWRPSRLTAAEHTQNARPVRPQRSVGVLSSRPDPSTTSNAPPWETLMDRGPRPTAMPAQTARQAALRWKRSLPALPSQVPMEMPNENKDKPRLQVSFMDIDDEHEDDEDKPKKSVKSKASLFSLKQRFWGEGEGKKLRKKASKDMGGEKDDSTASPDQTHLVAALASSLHRRMR</sequence>
<proteinExistence type="predicted"/>
<dbReference type="EMBL" id="ML995880">
    <property type="protein sequence ID" value="KAF2765952.1"/>
    <property type="molecule type" value="Genomic_DNA"/>
</dbReference>
<feature type="compositionally biased region" description="Polar residues" evidence="1">
    <location>
        <begin position="1"/>
        <end position="10"/>
    </location>
</feature>
<feature type="region of interest" description="Disordered" evidence="1">
    <location>
        <begin position="813"/>
        <end position="884"/>
    </location>
</feature>
<protein>
    <submittedName>
        <fullName evidence="2">Uncharacterized protein</fullName>
    </submittedName>
</protein>
<organism evidence="2 3">
    <name type="scientific">Teratosphaeria nubilosa</name>
    <dbReference type="NCBI Taxonomy" id="161662"/>
    <lineage>
        <taxon>Eukaryota</taxon>
        <taxon>Fungi</taxon>
        <taxon>Dikarya</taxon>
        <taxon>Ascomycota</taxon>
        <taxon>Pezizomycotina</taxon>
        <taxon>Dothideomycetes</taxon>
        <taxon>Dothideomycetidae</taxon>
        <taxon>Mycosphaerellales</taxon>
        <taxon>Teratosphaeriaceae</taxon>
        <taxon>Teratosphaeria</taxon>
    </lineage>
</organism>
<feature type="compositionally biased region" description="Low complexity" evidence="1">
    <location>
        <begin position="425"/>
        <end position="441"/>
    </location>
</feature>
<evidence type="ECO:0000313" key="3">
    <source>
        <dbReference type="Proteomes" id="UP000799436"/>
    </source>
</evidence>
<dbReference type="AlphaFoldDB" id="A0A6G1L042"/>
<reference evidence="2" key="1">
    <citation type="journal article" date="2020" name="Stud. Mycol.">
        <title>101 Dothideomycetes genomes: a test case for predicting lifestyles and emergence of pathogens.</title>
        <authorList>
            <person name="Haridas S."/>
            <person name="Albert R."/>
            <person name="Binder M."/>
            <person name="Bloem J."/>
            <person name="Labutti K."/>
            <person name="Salamov A."/>
            <person name="Andreopoulos B."/>
            <person name="Baker S."/>
            <person name="Barry K."/>
            <person name="Bills G."/>
            <person name="Bluhm B."/>
            <person name="Cannon C."/>
            <person name="Castanera R."/>
            <person name="Culley D."/>
            <person name="Daum C."/>
            <person name="Ezra D."/>
            <person name="Gonzalez J."/>
            <person name="Henrissat B."/>
            <person name="Kuo A."/>
            <person name="Liang C."/>
            <person name="Lipzen A."/>
            <person name="Lutzoni F."/>
            <person name="Magnuson J."/>
            <person name="Mondo S."/>
            <person name="Nolan M."/>
            <person name="Ohm R."/>
            <person name="Pangilinan J."/>
            <person name="Park H.-J."/>
            <person name="Ramirez L."/>
            <person name="Alfaro M."/>
            <person name="Sun H."/>
            <person name="Tritt A."/>
            <person name="Yoshinaga Y."/>
            <person name="Zwiers L.-H."/>
            <person name="Turgeon B."/>
            <person name="Goodwin S."/>
            <person name="Spatafora J."/>
            <person name="Crous P."/>
            <person name="Grigoriev I."/>
        </authorList>
    </citation>
    <scope>NUCLEOTIDE SEQUENCE</scope>
    <source>
        <strain evidence="2">CBS 116005</strain>
    </source>
</reference>
<name>A0A6G1L042_9PEZI</name>
<dbReference type="OrthoDB" id="10511426at2759"/>
<feature type="region of interest" description="Disordered" evidence="1">
    <location>
        <begin position="721"/>
        <end position="774"/>
    </location>
</feature>
<feature type="region of interest" description="Disordered" evidence="1">
    <location>
        <begin position="529"/>
        <end position="550"/>
    </location>
</feature>
<keyword evidence="3" id="KW-1185">Reference proteome</keyword>
<feature type="compositionally biased region" description="Low complexity" evidence="1">
    <location>
        <begin position="75"/>
        <end position="86"/>
    </location>
</feature>
<evidence type="ECO:0000313" key="2">
    <source>
        <dbReference type="EMBL" id="KAF2765952.1"/>
    </source>
</evidence>
<feature type="region of interest" description="Disordered" evidence="1">
    <location>
        <begin position="360"/>
        <end position="476"/>
    </location>
</feature>
<feature type="compositionally biased region" description="Polar residues" evidence="1">
    <location>
        <begin position="111"/>
        <end position="123"/>
    </location>
</feature>